<proteinExistence type="predicted"/>
<evidence type="ECO:0000256" key="1">
    <source>
        <dbReference type="ARBA" id="ARBA00004953"/>
    </source>
</evidence>
<dbReference type="AlphaFoldDB" id="D6Z404"/>
<dbReference type="InterPro" id="IPR014777">
    <property type="entry name" value="4pyrrole_Mease_sub1"/>
</dbReference>
<evidence type="ECO:0000313" key="7">
    <source>
        <dbReference type="EMBL" id="ADH86279.1"/>
    </source>
</evidence>
<evidence type="ECO:0000259" key="6">
    <source>
        <dbReference type="Pfam" id="PF00590"/>
    </source>
</evidence>
<dbReference type="CDD" id="cd11644">
    <property type="entry name" value="Precorrin-6Y-MT"/>
    <property type="match status" value="1"/>
</dbReference>
<reference evidence="8" key="1">
    <citation type="submission" date="2010-02" db="EMBL/GenBank/DDBJ databases">
        <title>Complete sequence of Desulfurivibrio alkaliphilus AHT2.</title>
        <authorList>
            <consortium name="US DOE Joint Genome Institute"/>
            <person name="Pitluck S."/>
            <person name="Chertkov O."/>
            <person name="Detter J.C."/>
            <person name="Han C."/>
            <person name="Tapia R."/>
            <person name="Larimer F."/>
            <person name="Land M."/>
            <person name="Hauser L."/>
            <person name="Kyrpides N."/>
            <person name="Mikhailova N."/>
            <person name="Sorokin D.Y."/>
            <person name="Muyzer G."/>
            <person name="Woyke T."/>
        </authorList>
    </citation>
    <scope>NUCLEOTIDE SEQUENCE [LARGE SCALE GENOMIC DNA]</scope>
    <source>
        <strain evidence="8">DSM 19089 / UNIQEM U267 / AHT2</strain>
    </source>
</reference>
<dbReference type="Gene3D" id="3.30.950.10">
    <property type="entry name" value="Methyltransferase, Cobalt-precorrin-4 Transmethylase, Domain 2"/>
    <property type="match status" value="1"/>
</dbReference>
<dbReference type="PANTHER" id="PTHR43182">
    <property type="entry name" value="COBALT-PRECORRIN-6B C(15)-METHYLTRANSFERASE (DECARBOXYLATING)"/>
    <property type="match status" value="1"/>
</dbReference>
<dbReference type="InterPro" id="IPR012818">
    <property type="entry name" value="CbiE"/>
</dbReference>
<dbReference type="GO" id="GO:0009236">
    <property type="term" value="P:cobalamin biosynthetic process"/>
    <property type="evidence" value="ECO:0007669"/>
    <property type="project" value="UniProtKB-UniPathway"/>
</dbReference>
<dbReference type="SUPFAM" id="SSF53790">
    <property type="entry name" value="Tetrapyrrole methylase"/>
    <property type="match status" value="1"/>
</dbReference>
<dbReference type="eggNOG" id="COG2242">
    <property type="taxonomic scope" value="Bacteria"/>
</dbReference>
<dbReference type="InterPro" id="IPR050714">
    <property type="entry name" value="Cobalamin_biosynth_MTase"/>
</dbReference>
<evidence type="ECO:0000256" key="5">
    <source>
        <dbReference type="ARBA" id="ARBA00022691"/>
    </source>
</evidence>
<dbReference type="InParanoid" id="D6Z404"/>
<gene>
    <name evidence="7" type="ordered locus">DaAHT2_1584</name>
</gene>
<dbReference type="KEGG" id="dak:DaAHT2_1584"/>
<name>D6Z404_DESAT</name>
<dbReference type="PIRSF" id="PIRSF036428">
    <property type="entry name" value="CobL"/>
    <property type="match status" value="1"/>
</dbReference>
<keyword evidence="8" id="KW-1185">Reference proteome</keyword>
<dbReference type="NCBIfam" id="TIGR02467">
    <property type="entry name" value="CbiE"/>
    <property type="match status" value="1"/>
</dbReference>
<dbReference type="InterPro" id="IPR000878">
    <property type="entry name" value="4pyrrol_Mease"/>
</dbReference>
<dbReference type="InterPro" id="IPR029063">
    <property type="entry name" value="SAM-dependent_MTases_sf"/>
</dbReference>
<evidence type="ECO:0000256" key="2">
    <source>
        <dbReference type="ARBA" id="ARBA00022573"/>
    </source>
</evidence>
<organism evidence="7 8">
    <name type="scientific">Desulfurivibrio alkaliphilus (strain DSM 19089 / UNIQEM U267 / AHT2)</name>
    <dbReference type="NCBI Taxonomy" id="589865"/>
    <lineage>
        <taxon>Bacteria</taxon>
        <taxon>Pseudomonadati</taxon>
        <taxon>Thermodesulfobacteriota</taxon>
        <taxon>Desulfobulbia</taxon>
        <taxon>Desulfobulbales</taxon>
        <taxon>Desulfobulbaceae</taxon>
        <taxon>Desulfurivibrio</taxon>
    </lineage>
</organism>
<sequence>MTTTSIIVIGVGDQGLSDRQLRALAGCRCLVAGERHRPLVAGLQIPVVPVTPLKGALTAIKEHLPQGKVGVLASGDPLFFGIGRTLLHHFAPEQLEFMPALSTVQQACARFRLPWDDARVISLHGREAGETDLLLNTGALLAAPKTIIFTDGRRSPDLIATRLRDYLALVGADRLLAATRVLVAENLGGAGERLITGSLGEIAGQRFAPLNIMVLQRAAESAGGGRISADLPAALGLQTEEIRHSRGLITKDEVRAVTLHKLRLPATGVCWDIGAGSGSVSLEASRLAPGLAIYAVERRAEELANIKANIVKLAAYTIRPVAGEAPAALAALPDPDRIFIGGSGGRLAEILAAALPRLRPGGRVVINGVTAATKEEAPRLLRRHGCPVEVTEVSISRRWETDAITADDTAGAGTATRLNPINIICGHKQ</sequence>
<dbReference type="InterPro" id="IPR014776">
    <property type="entry name" value="4pyrrole_Mease_sub2"/>
</dbReference>
<dbReference type="RefSeq" id="WP_013163806.1">
    <property type="nucleotide sequence ID" value="NC_014216.1"/>
</dbReference>
<dbReference type="PANTHER" id="PTHR43182:SF1">
    <property type="entry name" value="COBALT-PRECORRIN-7 C(5)-METHYLTRANSFERASE"/>
    <property type="match status" value="1"/>
</dbReference>
<dbReference type="GO" id="GO:0046025">
    <property type="term" value="F:precorrin-6Y C5,15-methyltransferase (decarboxylating) activity"/>
    <property type="evidence" value="ECO:0007669"/>
    <property type="project" value="UniProtKB-EC"/>
</dbReference>
<dbReference type="InterPro" id="IPR014008">
    <property type="entry name" value="Cbl_synth_MTase_CbiT"/>
</dbReference>
<comment type="pathway">
    <text evidence="1">Cofactor biosynthesis; adenosylcobalamin biosynthesis.</text>
</comment>
<keyword evidence="3 7" id="KW-0489">Methyltransferase</keyword>
<dbReference type="UniPathway" id="UPA00148"/>
<feature type="domain" description="Tetrapyrrole methylase" evidence="6">
    <location>
        <begin position="9"/>
        <end position="203"/>
    </location>
</feature>
<dbReference type="GO" id="GO:0032259">
    <property type="term" value="P:methylation"/>
    <property type="evidence" value="ECO:0007669"/>
    <property type="project" value="UniProtKB-KW"/>
</dbReference>
<dbReference type="InterPro" id="IPR035996">
    <property type="entry name" value="4pyrrol_Methylase_sf"/>
</dbReference>
<dbReference type="Proteomes" id="UP000001508">
    <property type="component" value="Chromosome"/>
</dbReference>
<dbReference type="Gene3D" id="3.40.1010.10">
    <property type="entry name" value="Cobalt-precorrin-4 Transmethylase, Domain 1"/>
    <property type="match status" value="1"/>
</dbReference>
<keyword evidence="2" id="KW-0169">Cobalamin biosynthesis</keyword>
<keyword evidence="5" id="KW-0949">S-adenosyl-L-methionine</keyword>
<dbReference type="Pfam" id="PF00590">
    <property type="entry name" value="TP_methylase"/>
    <property type="match status" value="1"/>
</dbReference>
<evidence type="ECO:0000256" key="4">
    <source>
        <dbReference type="ARBA" id="ARBA00022679"/>
    </source>
</evidence>
<dbReference type="EC" id="2.1.1.132" evidence="7"/>
<keyword evidence="4 7" id="KW-0808">Transferase</keyword>
<dbReference type="Gene3D" id="3.40.50.150">
    <property type="entry name" value="Vaccinia Virus protein VP39"/>
    <property type="match status" value="1"/>
</dbReference>
<dbReference type="SUPFAM" id="SSF53335">
    <property type="entry name" value="S-adenosyl-L-methionine-dependent methyltransferases"/>
    <property type="match status" value="1"/>
</dbReference>
<evidence type="ECO:0000313" key="8">
    <source>
        <dbReference type="Proteomes" id="UP000001508"/>
    </source>
</evidence>
<dbReference type="NCBIfam" id="TIGR02469">
    <property type="entry name" value="CbiT"/>
    <property type="match status" value="1"/>
</dbReference>
<dbReference type="EMBL" id="CP001940">
    <property type="protein sequence ID" value="ADH86279.1"/>
    <property type="molecule type" value="Genomic_DNA"/>
</dbReference>
<dbReference type="eggNOG" id="COG2241">
    <property type="taxonomic scope" value="Bacteria"/>
</dbReference>
<dbReference type="HOGENOM" id="CLU_031955_1_2_7"/>
<dbReference type="InterPro" id="IPR006365">
    <property type="entry name" value="Cbl_synth_CobL"/>
</dbReference>
<accession>D6Z404</accession>
<dbReference type="STRING" id="589865.DaAHT2_1584"/>
<dbReference type="OrthoDB" id="9787825at2"/>
<dbReference type="GO" id="GO:0008276">
    <property type="term" value="F:protein methyltransferase activity"/>
    <property type="evidence" value="ECO:0007669"/>
    <property type="project" value="InterPro"/>
</dbReference>
<protein>
    <submittedName>
        <fullName evidence="7">Precorrin-6y C5,15-methyltransferase (Decarboxylating), CbiE subunit</fullName>
        <ecNumber evidence="7">2.1.1.132</ecNumber>
    </submittedName>
</protein>
<evidence type="ECO:0000256" key="3">
    <source>
        <dbReference type="ARBA" id="ARBA00022603"/>
    </source>
</evidence>